<comment type="caution">
    <text evidence="1">The sequence shown here is derived from an EMBL/GenBank/DDBJ whole genome shotgun (WGS) entry which is preliminary data.</text>
</comment>
<protein>
    <submittedName>
        <fullName evidence="1">Uncharacterized protein</fullName>
    </submittedName>
</protein>
<organism evidence="1 2">
    <name type="scientific">Microcystis aeruginosa TAIHU98</name>
    <dbReference type="NCBI Taxonomy" id="1134457"/>
    <lineage>
        <taxon>Bacteria</taxon>
        <taxon>Bacillati</taxon>
        <taxon>Cyanobacteriota</taxon>
        <taxon>Cyanophyceae</taxon>
        <taxon>Oscillatoriophycideae</taxon>
        <taxon>Chroococcales</taxon>
        <taxon>Microcystaceae</taxon>
        <taxon>Microcystis</taxon>
    </lineage>
</organism>
<dbReference type="EMBL" id="ANKQ01000001">
    <property type="protein sequence ID" value="ELP55953.1"/>
    <property type="molecule type" value="Genomic_DNA"/>
</dbReference>
<name>L7EB97_MICAE</name>
<proteinExistence type="predicted"/>
<reference evidence="1 2" key="1">
    <citation type="journal article" date="2013" name="Genome Announc.">
        <title>Whole-Genome Sequence of Microcystis aeruginosa TAIHU98, a Nontoxic Bloom-Forming Strain Isolated from Taihu Lake, China.</title>
        <authorList>
            <person name="Yang C."/>
            <person name="Zhang W."/>
            <person name="Ren M."/>
            <person name="Song L."/>
            <person name="Li T."/>
            <person name="Zhao J."/>
        </authorList>
    </citation>
    <scope>NUCLEOTIDE SEQUENCE [LARGE SCALE GENOMIC DNA]</scope>
    <source>
        <strain evidence="1 2">TAIHU98</strain>
    </source>
</reference>
<accession>L7EB97</accession>
<dbReference type="AlphaFoldDB" id="L7EB97"/>
<gene>
    <name evidence="1" type="ORF">O53_552</name>
</gene>
<dbReference type="Proteomes" id="UP000010932">
    <property type="component" value="Unassembled WGS sequence"/>
</dbReference>
<sequence>MLGFLKIDRCSGRTRIRERTLPYLHFVTKIYNPIISDRTLVRRCA</sequence>
<evidence type="ECO:0000313" key="2">
    <source>
        <dbReference type="Proteomes" id="UP000010932"/>
    </source>
</evidence>
<evidence type="ECO:0000313" key="1">
    <source>
        <dbReference type="EMBL" id="ELP55953.1"/>
    </source>
</evidence>